<evidence type="ECO:0000256" key="5">
    <source>
        <dbReference type="ARBA" id="ARBA00022833"/>
    </source>
</evidence>
<evidence type="ECO:0000256" key="6">
    <source>
        <dbReference type="ARBA" id="ARBA00023242"/>
    </source>
</evidence>
<dbReference type="EMBL" id="JBBPFD010000018">
    <property type="protein sequence ID" value="KAK7889198.1"/>
    <property type="molecule type" value="Genomic_DNA"/>
</dbReference>
<keyword evidence="4 7" id="KW-0863">Zinc-finger</keyword>
<accession>A0AAW0N3U0</accession>
<feature type="domain" description="C2H2-type" evidence="9">
    <location>
        <begin position="387"/>
        <end position="414"/>
    </location>
</feature>
<comment type="subcellular location">
    <subcellularLocation>
        <location evidence="1">Nucleus</location>
    </subcellularLocation>
</comment>
<dbReference type="FunFam" id="3.30.160.60:FF:000100">
    <property type="entry name" value="Zinc finger 45-like"/>
    <property type="match status" value="1"/>
</dbReference>
<dbReference type="GO" id="GO:0005634">
    <property type="term" value="C:nucleus"/>
    <property type="evidence" value="ECO:0007669"/>
    <property type="project" value="UniProtKB-SubCell"/>
</dbReference>
<dbReference type="SMART" id="SM00355">
    <property type="entry name" value="ZnF_C2H2"/>
    <property type="match status" value="5"/>
</dbReference>
<evidence type="ECO:0000256" key="8">
    <source>
        <dbReference type="SAM" id="Coils"/>
    </source>
</evidence>
<keyword evidence="3" id="KW-0677">Repeat</keyword>
<evidence type="ECO:0000256" key="2">
    <source>
        <dbReference type="ARBA" id="ARBA00022723"/>
    </source>
</evidence>
<feature type="domain" description="C2H2-type" evidence="9">
    <location>
        <begin position="359"/>
        <end position="386"/>
    </location>
</feature>
<dbReference type="PANTHER" id="PTHR24394:SF44">
    <property type="entry name" value="ZINC FINGER PROTEIN 271-LIKE"/>
    <property type="match status" value="1"/>
</dbReference>
<dbReference type="AlphaFoldDB" id="A0AAW0N3U0"/>
<reference evidence="11" key="1">
    <citation type="submission" date="2024-04" db="EMBL/GenBank/DDBJ databases">
        <title>Salinicola lusitanus LLJ914,a marine bacterium isolated from the Okinawa Trough.</title>
        <authorList>
            <person name="Li J."/>
        </authorList>
    </citation>
    <scope>NUCLEOTIDE SEQUENCE [LARGE SCALE GENOMIC DNA]</scope>
</reference>
<evidence type="ECO:0000313" key="11">
    <source>
        <dbReference type="Proteomes" id="UP001460270"/>
    </source>
</evidence>
<gene>
    <name evidence="10" type="ORF">WMY93_024758</name>
</gene>
<evidence type="ECO:0000256" key="4">
    <source>
        <dbReference type="ARBA" id="ARBA00022771"/>
    </source>
</evidence>
<name>A0AAW0N3U0_9GOBI</name>
<evidence type="ECO:0000313" key="10">
    <source>
        <dbReference type="EMBL" id="KAK7889198.1"/>
    </source>
</evidence>
<dbReference type="PANTHER" id="PTHR24394">
    <property type="entry name" value="ZINC FINGER PROTEIN"/>
    <property type="match status" value="1"/>
</dbReference>
<keyword evidence="2" id="KW-0479">Metal-binding</keyword>
<evidence type="ECO:0000259" key="9">
    <source>
        <dbReference type="PROSITE" id="PS50157"/>
    </source>
</evidence>
<protein>
    <recommendedName>
        <fullName evidence="9">C2H2-type domain-containing protein</fullName>
    </recommendedName>
</protein>
<keyword evidence="8" id="KW-0175">Coiled coil</keyword>
<feature type="domain" description="C2H2-type" evidence="9">
    <location>
        <begin position="333"/>
        <end position="356"/>
    </location>
</feature>
<dbReference type="Gene3D" id="3.30.160.60">
    <property type="entry name" value="Classic Zinc Finger"/>
    <property type="match status" value="3"/>
</dbReference>
<dbReference type="Pfam" id="PF00096">
    <property type="entry name" value="zf-C2H2"/>
    <property type="match status" value="3"/>
</dbReference>
<evidence type="ECO:0000256" key="1">
    <source>
        <dbReference type="ARBA" id="ARBA00004123"/>
    </source>
</evidence>
<dbReference type="InterPro" id="IPR036236">
    <property type="entry name" value="Znf_C2H2_sf"/>
</dbReference>
<feature type="coiled-coil region" evidence="8">
    <location>
        <begin position="29"/>
        <end position="56"/>
    </location>
</feature>
<dbReference type="InterPro" id="IPR013087">
    <property type="entry name" value="Znf_C2H2_type"/>
</dbReference>
<dbReference type="GO" id="GO:0000981">
    <property type="term" value="F:DNA-binding transcription factor activity, RNA polymerase II-specific"/>
    <property type="evidence" value="ECO:0007669"/>
    <property type="project" value="TreeGrafter"/>
</dbReference>
<dbReference type="GO" id="GO:0008270">
    <property type="term" value="F:zinc ion binding"/>
    <property type="evidence" value="ECO:0007669"/>
    <property type="project" value="UniProtKB-KW"/>
</dbReference>
<dbReference type="Proteomes" id="UP001460270">
    <property type="component" value="Unassembled WGS sequence"/>
</dbReference>
<dbReference type="PROSITE" id="PS00028">
    <property type="entry name" value="ZINC_FINGER_C2H2_1"/>
    <property type="match status" value="4"/>
</dbReference>
<keyword evidence="5" id="KW-0862">Zinc</keyword>
<dbReference type="SUPFAM" id="SSF57667">
    <property type="entry name" value="beta-beta-alpha zinc fingers"/>
    <property type="match status" value="4"/>
</dbReference>
<evidence type="ECO:0000256" key="3">
    <source>
        <dbReference type="ARBA" id="ARBA00022737"/>
    </source>
</evidence>
<feature type="domain" description="C2H2-type" evidence="9">
    <location>
        <begin position="291"/>
        <end position="318"/>
    </location>
</feature>
<keyword evidence="6" id="KW-0539">Nucleus</keyword>
<evidence type="ECO:0000256" key="7">
    <source>
        <dbReference type="PROSITE-ProRule" id="PRU00042"/>
    </source>
</evidence>
<sequence>MLTGNMSEKGDKLRSLMSERLTAAAEEIFSLFERTIVEYEEELSRSKDENQRKQQLLDSLLNPQIRLHRSDLSDVENDREKQLTPETVLDLDSPSKIDVQIQTGGSEKESALIKQEPAFEVAETSVQNEEPHFDPQENLNLSLDKQSENMFLLKTRKTVRVRRSPRDNKGKLEKVLQSLRKKARIESRVKRKLVVQNADDALTTNRAPKAKKPKATVVNTAVVSNASKTKAKQTKKATTQNIKTNENSADICANNVQTGNNSSTLLSVNNSSPSPALNGTDIKRKSGEKGFRCDKCDNVFRSKQNFTRHIAKHTSWKVPNVSHLKKQPDTKLVHCPLCKEGFKLKKELKIHMKSHAKPFGCHFCTKRYTTEEALSLHVVNHTGMALFSCPVCQKGFMKRLEFKRHKRSHPELFPKFCPECNKVFCRADYMRQHLKFKHGKETYEKQDEVLGSLEN</sequence>
<comment type="caution">
    <text evidence="10">The sequence shown here is derived from an EMBL/GenBank/DDBJ whole genome shotgun (WGS) entry which is preliminary data.</text>
</comment>
<feature type="domain" description="C2H2-type" evidence="9">
    <location>
        <begin position="415"/>
        <end position="443"/>
    </location>
</feature>
<dbReference type="PROSITE" id="PS50157">
    <property type="entry name" value="ZINC_FINGER_C2H2_2"/>
    <property type="match status" value="5"/>
</dbReference>
<keyword evidence="11" id="KW-1185">Reference proteome</keyword>
<proteinExistence type="predicted"/>
<organism evidence="10 11">
    <name type="scientific">Mugilogobius chulae</name>
    <name type="common">yellowstripe goby</name>
    <dbReference type="NCBI Taxonomy" id="88201"/>
    <lineage>
        <taxon>Eukaryota</taxon>
        <taxon>Metazoa</taxon>
        <taxon>Chordata</taxon>
        <taxon>Craniata</taxon>
        <taxon>Vertebrata</taxon>
        <taxon>Euteleostomi</taxon>
        <taxon>Actinopterygii</taxon>
        <taxon>Neopterygii</taxon>
        <taxon>Teleostei</taxon>
        <taxon>Neoteleostei</taxon>
        <taxon>Acanthomorphata</taxon>
        <taxon>Gobiaria</taxon>
        <taxon>Gobiiformes</taxon>
        <taxon>Gobioidei</taxon>
        <taxon>Gobiidae</taxon>
        <taxon>Gobionellinae</taxon>
        <taxon>Mugilogobius</taxon>
    </lineage>
</organism>